<organism evidence="2 3">
    <name type="scientific">Bacteroides salyersiae CL02T12C01</name>
    <dbReference type="NCBI Taxonomy" id="997887"/>
    <lineage>
        <taxon>Bacteria</taxon>
        <taxon>Pseudomonadati</taxon>
        <taxon>Bacteroidota</taxon>
        <taxon>Bacteroidia</taxon>
        <taxon>Bacteroidales</taxon>
        <taxon>Bacteroidaceae</taxon>
        <taxon>Bacteroides</taxon>
    </lineage>
</organism>
<dbReference type="HOGENOM" id="CLU_009583_0_0_10"/>
<dbReference type="PANTHER" id="PTHR12526:SF630">
    <property type="entry name" value="GLYCOSYLTRANSFERASE"/>
    <property type="match status" value="1"/>
</dbReference>
<dbReference type="EMBL" id="AGXV01000049">
    <property type="protein sequence ID" value="EIY57092.1"/>
    <property type="molecule type" value="Genomic_DNA"/>
</dbReference>
<dbReference type="Pfam" id="PF00534">
    <property type="entry name" value="Glycos_transf_1"/>
    <property type="match status" value="1"/>
</dbReference>
<accession>I8Y421</accession>
<dbReference type="GO" id="GO:0016757">
    <property type="term" value="F:glycosyltransferase activity"/>
    <property type="evidence" value="ECO:0007669"/>
    <property type="project" value="InterPro"/>
</dbReference>
<evidence type="ECO:0000313" key="2">
    <source>
        <dbReference type="EMBL" id="EIY57092.1"/>
    </source>
</evidence>
<dbReference type="Proteomes" id="UP000005150">
    <property type="component" value="Unassembled WGS sequence"/>
</dbReference>
<feature type="domain" description="Glycosyl transferase family 1" evidence="1">
    <location>
        <begin position="204"/>
        <end position="365"/>
    </location>
</feature>
<dbReference type="Gene3D" id="3.40.50.2000">
    <property type="entry name" value="Glycogen Phosphorylase B"/>
    <property type="match status" value="2"/>
</dbReference>
<dbReference type="PATRIC" id="fig|997887.3.peg.4225"/>
<gene>
    <name evidence="2" type="ORF">HMPREF1071_04046</name>
</gene>
<name>I8Y421_9BACE</name>
<protein>
    <recommendedName>
        <fullName evidence="1">Glycosyl transferase family 1 domain-containing protein</fullName>
    </recommendedName>
</protein>
<dbReference type="PANTHER" id="PTHR12526">
    <property type="entry name" value="GLYCOSYLTRANSFERASE"/>
    <property type="match status" value="1"/>
</dbReference>
<evidence type="ECO:0000313" key="3">
    <source>
        <dbReference type="Proteomes" id="UP000005150"/>
    </source>
</evidence>
<reference evidence="2 3" key="1">
    <citation type="submission" date="2012-02" db="EMBL/GenBank/DDBJ databases">
        <title>The Genome Sequence of Bacteroides salyersiae CL02T12C01.</title>
        <authorList>
            <consortium name="The Broad Institute Genome Sequencing Platform"/>
            <person name="Earl A."/>
            <person name="Ward D."/>
            <person name="Feldgarden M."/>
            <person name="Gevers D."/>
            <person name="Zitomersky N.L."/>
            <person name="Coyne M.J."/>
            <person name="Comstock L.E."/>
            <person name="Young S.K."/>
            <person name="Zeng Q."/>
            <person name="Gargeya S."/>
            <person name="Fitzgerald M."/>
            <person name="Haas B."/>
            <person name="Abouelleil A."/>
            <person name="Alvarado L."/>
            <person name="Arachchi H.M."/>
            <person name="Berlin A."/>
            <person name="Chapman S.B."/>
            <person name="Gearin G."/>
            <person name="Goldberg J."/>
            <person name="Griggs A."/>
            <person name="Gujja S."/>
            <person name="Hansen M."/>
            <person name="Heiman D."/>
            <person name="Howarth C."/>
            <person name="Larimer J."/>
            <person name="Lui A."/>
            <person name="MacDonald P.J.P."/>
            <person name="McCowen C."/>
            <person name="Montmayeur A."/>
            <person name="Murphy C."/>
            <person name="Neiman D."/>
            <person name="Pearson M."/>
            <person name="Priest M."/>
            <person name="Roberts A."/>
            <person name="Saif S."/>
            <person name="Shea T."/>
            <person name="Sisk P."/>
            <person name="Stolte C."/>
            <person name="Sykes S."/>
            <person name="Wortman J."/>
            <person name="Nusbaum C."/>
            <person name="Birren B."/>
        </authorList>
    </citation>
    <scope>NUCLEOTIDE SEQUENCE [LARGE SCALE GENOMIC DNA]</scope>
    <source>
        <strain evidence="2 3">CL02T12C01</strain>
    </source>
</reference>
<dbReference type="GeneID" id="93117659"/>
<evidence type="ECO:0000259" key="1">
    <source>
        <dbReference type="Pfam" id="PF00534"/>
    </source>
</evidence>
<dbReference type="RefSeq" id="WP_007482036.1">
    <property type="nucleotide sequence ID" value="NZ_JH724309.1"/>
</dbReference>
<sequence length="392" mass="46416">MNILFTSPTSFHPQKGGVGRVTDTLCREFQKRGYTIYYLHRKWYPEDNYPYPASVTILPTNDIYDCKNVEFYHNFLKEKNIDIIINQDGLYESSYLFQNVGNLTIPTISVIHSNPIINYTCLWEELYLLKNNTYIEKLKRIIRCLLYPKLKYEVWKSIQQHYQYILEHSTIITLLSAQYELSLKKINPKLLNITYSIPNPNTYEEQKSIPIKQKEIIYVGRLYNSTKRVDRLLKIWQSISKKYPDWHLSIVGDGIDGNMLRQYSQQLRLKQIDFYNFQPPRPFYEKAAIICMTSNFEGFPMVLTEAMQFGCVPVAFNSFEAIADIIIPEKTGELVTPFSIKEYKEKLSLLIENVTYREKLSQAAFQYVKQYDSEIITEQWIQLFQKVRKDLY</sequence>
<keyword evidence="3" id="KW-1185">Reference proteome</keyword>
<dbReference type="AlphaFoldDB" id="I8Y421"/>
<proteinExistence type="predicted"/>
<dbReference type="OrthoDB" id="9790710at2"/>
<comment type="caution">
    <text evidence="2">The sequence shown here is derived from an EMBL/GenBank/DDBJ whole genome shotgun (WGS) entry which is preliminary data.</text>
</comment>
<dbReference type="SUPFAM" id="SSF53756">
    <property type="entry name" value="UDP-Glycosyltransferase/glycogen phosphorylase"/>
    <property type="match status" value="1"/>
</dbReference>
<dbReference type="InterPro" id="IPR001296">
    <property type="entry name" value="Glyco_trans_1"/>
</dbReference>